<accession>A0AAD3XN36</accession>
<protein>
    <submittedName>
        <fullName evidence="1">Uncharacterized protein</fullName>
    </submittedName>
</protein>
<keyword evidence="2" id="KW-1185">Reference proteome</keyword>
<comment type="caution">
    <text evidence="1">The sequence shown here is derived from an EMBL/GenBank/DDBJ whole genome shotgun (WGS) entry which is preliminary data.</text>
</comment>
<evidence type="ECO:0000313" key="2">
    <source>
        <dbReference type="Proteomes" id="UP001279734"/>
    </source>
</evidence>
<gene>
    <name evidence="1" type="ORF">Nepgr_012444</name>
</gene>
<proteinExistence type="predicted"/>
<dbReference type="AlphaFoldDB" id="A0AAD3XN36"/>
<name>A0AAD3XN36_NEPGR</name>
<dbReference type="EMBL" id="BSYO01000010">
    <property type="protein sequence ID" value="GMH10603.1"/>
    <property type="molecule type" value="Genomic_DNA"/>
</dbReference>
<organism evidence="1 2">
    <name type="scientific">Nepenthes gracilis</name>
    <name type="common">Slender pitcher plant</name>
    <dbReference type="NCBI Taxonomy" id="150966"/>
    <lineage>
        <taxon>Eukaryota</taxon>
        <taxon>Viridiplantae</taxon>
        <taxon>Streptophyta</taxon>
        <taxon>Embryophyta</taxon>
        <taxon>Tracheophyta</taxon>
        <taxon>Spermatophyta</taxon>
        <taxon>Magnoliopsida</taxon>
        <taxon>eudicotyledons</taxon>
        <taxon>Gunneridae</taxon>
        <taxon>Pentapetalae</taxon>
        <taxon>Caryophyllales</taxon>
        <taxon>Nepenthaceae</taxon>
        <taxon>Nepenthes</taxon>
    </lineage>
</organism>
<reference evidence="1" key="1">
    <citation type="submission" date="2023-05" db="EMBL/GenBank/DDBJ databases">
        <title>Nepenthes gracilis genome sequencing.</title>
        <authorList>
            <person name="Fukushima K."/>
        </authorList>
    </citation>
    <scope>NUCLEOTIDE SEQUENCE</scope>
    <source>
        <strain evidence="1">SING2019-196</strain>
    </source>
</reference>
<dbReference type="Proteomes" id="UP001279734">
    <property type="component" value="Unassembled WGS sequence"/>
</dbReference>
<evidence type="ECO:0000313" key="1">
    <source>
        <dbReference type="EMBL" id="GMH10603.1"/>
    </source>
</evidence>
<sequence length="399" mass="41933">MVDLQLLRNLKLLGDPRVDLIAGVVMSANGSIAVPALLQVAAGLPSRIGCCSGWAGGFAAWVYHAIGLSQGRLNWILLKANSDSCCVAAMSAPSVAKAGSNKVKFGIAPSVIAPALADFAQTTTKSWSHVAQIGDLNTLLCLLLGFPLFPVLVEVNRESPISGEPFDGDPGNTVGVEGSSFDCAEDAMALKLEVDSGGATLCSLEDSVGAHQALVTPSRDQNRLGKGSERVYYSGDCWVDDIDVSTPDSIMRLYRKYSLVDSVHSVSSIGYTSGALGGSKLSEPLEDNQIALNPDHLASCRAVDALANAAAFFHSHHDEVVAGMLSPPGCLLPGRRIAADGVQMFPCVEGAGAVLLKIWLKFSFGCPAILGFSQLPMWTCILDCVVSWLRHDVLDACGC</sequence>